<dbReference type="AlphaFoldDB" id="A0A841TX99"/>
<gene>
    <name evidence="2" type="ORF">H7B90_09420</name>
</gene>
<proteinExistence type="predicted"/>
<dbReference type="RefSeq" id="WP_185135615.1">
    <property type="nucleotide sequence ID" value="NZ_JACJVR010000032.1"/>
</dbReference>
<name>A0A841TX99_9BACL</name>
<feature type="compositionally biased region" description="Basic and acidic residues" evidence="1">
    <location>
        <begin position="16"/>
        <end position="28"/>
    </location>
</feature>
<evidence type="ECO:0000256" key="1">
    <source>
        <dbReference type="SAM" id="MobiDB-lite"/>
    </source>
</evidence>
<accession>A0A841TX99</accession>
<protein>
    <submittedName>
        <fullName evidence="2">Uncharacterized protein</fullName>
    </submittedName>
</protein>
<evidence type="ECO:0000313" key="3">
    <source>
        <dbReference type="Proteomes" id="UP000553776"/>
    </source>
</evidence>
<comment type="caution">
    <text evidence="2">The sequence shown here is derived from an EMBL/GenBank/DDBJ whole genome shotgun (WGS) entry which is preliminary data.</text>
</comment>
<dbReference type="Gene3D" id="2.160.20.10">
    <property type="entry name" value="Single-stranded right-handed beta-helix, Pectin lyase-like"/>
    <property type="match status" value="1"/>
</dbReference>
<dbReference type="InterPro" id="IPR012334">
    <property type="entry name" value="Pectin_lyas_fold"/>
</dbReference>
<sequence>MARHTWTGESLTTDWDDPKNWDSQKTPEDMDEIVIPGYPASKTAGPRVPKEFRAKTLQLNGSGFLSGAKIVVAETFTFAGGSLNCMVDIESGAKLILEGGLDKEIRGITVTNHGTISANGGRIRMSEGAVVHNLSRAECTSSVEWQWVSGAFVSFQNDGILTVRCPLPLSNVAAFRGVSLWNKGTISAESGVLHLVGNEGRHRFLPGSRLTGLPGSGRIRISDYGWAVVEGPVAVDGAGVLEIGTGGSLTNLSNPPEGIVPQLAVGGTLLWTGGTLSATTRLDTVGKLHISGASDKLLSTGLIENYGAIELLEEGTIQFGGGSRIVNHADLIFRHNALLKYSYGSGGTIENRGNLLLSSDRASSQDFPKVRVSDIAIVSQNLIHLESGQLRFEQGLFAMKDGAEFAGSGRTVLAGGTMTLEGDAKVNDESTFELTEKGTLKSIGTVNPMKRLIVWGSFVWTGGTLSGTVAVEVTAGMKIQGDKEKYLSGGLISNEGTIEWSGPGTVSAGGGGSILNKEHGEIRSSENVRLYWSYGASPTFKNEGMIRVTGGVATMDYVKLVNHKNVAIGPGTLYFKSAEYRQLGGETRLLGGTLGTNGYQAIFEQGVLSGSGTLDCSVQNKGATVSPGYQQETGRLQVTLDYRQEAAAKLDIRINDYNEDGGYSKLIVGTKATLGGELNIRLSESFLPVDELLFNVLSYMSRTGEFVKVTRPYYRTPLQDEFAHTLLERYDPSAVVLESVSSVLLAERLAVHPSIAWATVHSSGIPDNATARNNIDDAALGKPSARSSYGTAPGGSVMLSIRLLTGLTVLARHYTFSVSELAGGTHTAGSDHYQGVAFDVNVINGRQVGATHPAVAAFRQECRNLGTRQDLGPGDSNHETHVHAAWERLDP</sequence>
<dbReference type="EMBL" id="JACJVR010000032">
    <property type="protein sequence ID" value="MBB6691618.1"/>
    <property type="molecule type" value="Genomic_DNA"/>
</dbReference>
<keyword evidence="3" id="KW-1185">Reference proteome</keyword>
<reference evidence="2 3" key="1">
    <citation type="submission" date="2020-08" db="EMBL/GenBank/DDBJ databases">
        <title>Cohnella phylogeny.</title>
        <authorList>
            <person name="Dunlap C."/>
        </authorList>
    </citation>
    <scope>NUCLEOTIDE SEQUENCE [LARGE SCALE GENOMIC DNA]</scope>
    <source>
        <strain evidence="2 3">DSM 25239</strain>
    </source>
</reference>
<feature type="region of interest" description="Disordered" evidence="1">
    <location>
        <begin position="1"/>
        <end position="30"/>
    </location>
</feature>
<evidence type="ECO:0000313" key="2">
    <source>
        <dbReference type="EMBL" id="MBB6691618.1"/>
    </source>
</evidence>
<organism evidence="2 3">
    <name type="scientific">Cohnella xylanilytica</name>
    <dbReference type="NCBI Taxonomy" id="557555"/>
    <lineage>
        <taxon>Bacteria</taxon>
        <taxon>Bacillati</taxon>
        <taxon>Bacillota</taxon>
        <taxon>Bacilli</taxon>
        <taxon>Bacillales</taxon>
        <taxon>Paenibacillaceae</taxon>
        <taxon>Cohnella</taxon>
    </lineage>
</organism>
<dbReference type="Proteomes" id="UP000553776">
    <property type="component" value="Unassembled WGS sequence"/>
</dbReference>